<keyword evidence="14" id="KW-0325">Glycoprotein</keyword>
<dbReference type="SUPFAM" id="SSF53448">
    <property type="entry name" value="Nucleotide-diphospho-sugar transferases"/>
    <property type="match status" value="1"/>
</dbReference>
<keyword evidence="12" id="KW-0472">Membrane</keyword>
<dbReference type="OrthoDB" id="10016069at2759"/>
<evidence type="ECO:0000313" key="24">
    <source>
        <dbReference type="Proteomes" id="UP000829720"/>
    </source>
</evidence>
<feature type="domain" description="Galactosyltransferase C-terminal" evidence="21">
    <location>
        <begin position="153"/>
        <end position="230"/>
    </location>
</feature>
<evidence type="ECO:0000256" key="4">
    <source>
        <dbReference type="ARBA" id="ARBA00005735"/>
    </source>
</evidence>
<keyword evidence="10" id="KW-1133">Transmembrane helix</keyword>
<dbReference type="EMBL" id="JAERUA010000017">
    <property type="protein sequence ID" value="KAI1888327.1"/>
    <property type="molecule type" value="Genomic_DNA"/>
</dbReference>
<keyword evidence="15" id="KW-0464">Manganese</keyword>
<dbReference type="PANTHER" id="PTHR19300:SF5">
    <property type="entry name" value="BETA-1,4-GALACTOSYLTRANSFERASE 1"/>
    <property type="match status" value="1"/>
</dbReference>
<dbReference type="Gene3D" id="3.90.550.10">
    <property type="entry name" value="Spore Coat Polysaccharide Biosynthesis Protein SpsA, Chain A"/>
    <property type="match status" value="1"/>
</dbReference>
<dbReference type="InterPro" id="IPR027995">
    <property type="entry name" value="Galactosyl_T_N"/>
</dbReference>
<keyword evidence="13" id="KW-1015">Disulfide bond</keyword>
<keyword evidence="20" id="KW-0175">Coiled coil</keyword>
<keyword evidence="6" id="KW-0808">Transferase</keyword>
<dbReference type="GO" id="GO:0008092">
    <property type="term" value="F:cytoskeletal protein binding"/>
    <property type="evidence" value="ECO:0007669"/>
    <property type="project" value="TreeGrafter"/>
</dbReference>
<keyword evidence="24" id="KW-1185">Reference proteome</keyword>
<evidence type="ECO:0000256" key="3">
    <source>
        <dbReference type="ARBA" id="ARBA00004922"/>
    </source>
</evidence>
<evidence type="ECO:0000256" key="12">
    <source>
        <dbReference type="ARBA" id="ARBA00023136"/>
    </source>
</evidence>
<keyword evidence="8" id="KW-0479">Metal-binding</keyword>
<comment type="pathway">
    <text evidence="3">Protein modification; protein glycosylation.</text>
</comment>
<evidence type="ECO:0000256" key="13">
    <source>
        <dbReference type="ARBA" id="ARBA00023157"/>
    </source>
</evidence>
<dbReference type="InterPro" id="IPR003859">
    <property type="entry name" value="Galactosyl_T"/>
</dbReference>
<dbReference type="FunFam" id="3.90.550.10:FF:000028">
    <property type="entry name" value="beta-1,4-galactosyltransferase 1"/>
    <property type="match status" value="1"/>
</dbReference>
<dbReference type="GO" id="GO:0006487">
    <property type="term" value="P:protein N-linked glycosylation"/>
    <property type="evidence" value="ECO:0007669"/>
    <property type="project" value="TreeGrafter"/>
</dbReference>
<comment type="cofactor">
    <cofactor evidence="1">
        <name>Mn(2+)</name>
        <dbReference type="ChEBI" id="CHEBI:29035"/>
    </cofactor>
</comment>
<dbReference type="PRINTS" id="PR02050">
    <property type="entry name" value="B14GALTRFASE"/>
</dbReference>
<dbReference type="GO" id="GO:0000139">
    <property type="term" value="C:Golgi membrane"/>
    <property type="evidence" value="ECO:0007669"/>
    <property type="project" value="UniProtKB-SubCell"/>
</dbReference>
<dbReference type="Pfam" id="PF13733">
    <property type="entry name" value="Glyco_transf_7N"/>
    <property type="match status" value="1"/>
</dbReference>
<name>A0A8T3CXR1_9TELE</name>
<dbReference type="GO" id="GO:0046872">
    <property type="term" value="F:metal ion binding"/>
    <property type="evidence" value="ECO:0007669"/>
    <property type="project" value="UniProtKB-KW"/>
</dbReference>
<dbReference type="GO" id="GO:0005975">
    <property type="term" value="P:carbohydrate metabolic process"/>
    <property type="evidence" value="ECO:0007669"/>
    <property type="project" value="InterPro"/>
</dbReference>
<keyword evidence="11" id="KW-0333">Golgi apparatus</keyword>
<evidence type="ECO:0000256" key="8">
    <source>
        <dbReference type="ARBA" id="ARBA00022723"/>
    </source>
</evidence>
<evidence type="ECO:0000256" key="10">
    <source>
        <dbReference type="ARBA" id="ARBA00022989"/>
    </source>
</evidence>
<accession>A0A8T3CXR1</accession>
<keyword evidence="9" id="KW-0735">Signal-anchor</keyword>
<evidence type="ECO:0000256" key="9">
    <source>
        <dbReference type="ARBA" id="ARBA00022968"/>
    </source>
</evidence>
<evidence type="ECO:0000256" key="15">
    <source>
        <dbReference type="ARBA" id="ARBA00023211"/>
    </source>
</evidence>
<evidence type="ECO:0000256" key="7">
    <source>
        <dbReference type="ARBA" id="ARBA00022692"/>
    </source>
</evidence>
<dbReference type="InterPro" id="IPR027791">
    <property type="entry name" value="Galactosyl_T_C"/>
</dbReference>
<evidence type="ECO:0000256" key="2">
    <source>
        <dbReference type="ARBA" id="ARBA00004323"/>
    </source>
</evidence>
<feature type="coiled-coil region" evidence="20">
    <location>
        <begin position="553"/>
        <end position="608"/>
    </location>
</feature>
<evidence type="ECO:0000256" key="16">
    <source>
        <dbReference type="ARBA" id="ARBA00038891"/>
    </source>
</evidence>
<proteinExistence type="inferred from homology"/>
<dbReference type="GO" id="GO:0003831">
    <property type="term" value="F:beta-N-acetylglucosaminylglycopeptide beta-1,4-galactosyltransferase activity"/>
    <property type="evidence" value="ECO:0007669"/>
    <property type="project" value="TreeGrafter"/>
</dbReference>
<dbReference type="PANTHER" id="PTHR19300">
    <property type="entry name" value="BETA-1,4-GALACTOSYLTRANSFERASE"/>
    <property type="match status" value="1"/>
</dbReference>
<dbReference type="InterPro" id="IPR029044">
    <property type="entry name" value="Nucleotide-diphossugar_trans"/>
</dbReference>
<organism evidence="23 24">
    <name type="scientific">Albula goreensis</name>
    <dbReference type="NCBI Taxonomy" id="1534307"/>
    <lineage>
        <taxon>Eukaryota</taxon>
        <taxon>Metazoa</taxon>
        <taxon>Chordata</taxon>
        <taxon>Craniata</taxon>
        <taxon>Vertebrata</taxon>
        <taxon>Euteleostomi</taxon>
        <taxon>Actinopterygii</taxon>
        <taxon>Neopterygii</taxon>
        <taxon>Teleostei</taxon>
        <taxon>Albuliformes</taxon>
        <taxon>Albulidae</taxon>
        <taxon>Albula</taxon>
    </lineage>
</organism>
<dbReference type="EC" id="2.4.1.90" evidence="16"/>
<feature type="domain" description="Galactosyltransferase N-terminal" evidence="22">
    <location>
        <begin position="22"/>
        <end position="148"/>
    </location>
</feature>
<evidence type="ECO:0000256" key="1">
    <source>
        <dbReference type="ARBA" id="ARBA00001936"/>
    </source>
</evidence>
<keyword evidence="5" id="KW-0328">Glycosyltransferase</keyword>
<evidence type="ECO:0000256" key="17">
    <source>
        <dbReference type="ARBA" id="ARBA00041655"/>
    </source>
</evidence>
<evidence type="ECO:0000259" key="22">
    <source>
        <dbReference type="Pfam" id="PF13733"/>
    </source>
</evidence>
<dbReference type="GO" id="GO:0003945">
    <property type="term" value="F:N-acetyllactosamine synthase activity"/>
    <property type="evidence" value="ECO:0007669"/>
    <property type="project" value="UniProtKB-EC"/>
</dbReference>
<evidence type="ECO:0000256" key="20">
    <source>
        <dbReference type="SAM" id="Coils"/>
    </source>
</evidence>
<keyword evidence="7" id="KW-0812">Transmembrane</keyword>
<dbReference type="Proteomes" id="UP000829720">
    <property type="component" value="Unassembled WGS sequence"/>
</dbReference>
<evidence type="ECO:0000259" key="21">
    <source>
        <dbReference type="Pfam" id="PF02709"/>
    </source>
</evidence>
<evidence type="ECO:0000256" key="5">
    <source>
        <dbReference type="ARBA" id="ARBA00022676"/>
    </source>
</evidence>
<evidence type="ECO:0000256" key="6">
    <source>
        <dbReference type="ARBA" id="ARBA00022679"/>
    </source>
</evidence>
<evidence type="ECO:0000256" key="19">
    <source>
        <dbReference type="ARBA" id="ARBA00049413"/>
    </source>
</evidence>
<dbReference type="Pfam" id="PF02709">
    <property type="entry name" value="Glyco_transf_7C"/>
    <property type="match status" value="1"/>
</dbReference>
<evidence type="ECO:0000256" key="11">
    <source>
        <dbReference type="ARBA" id="ARBA00023034"/>
    </source>
</evidence>
<dbReference type="CDD" id="cd00899">
    <property type="entry name" value="b4GalT"/>
    <property type="match status" value="1"/>
</dbReference>
<comment type="catalytic activity">
    <reaction evidence="19">
        <text>N-acetyl-D-glucosamine + UDP-alpha-D-galactose = beta-D-galactosyl-(1-&gt;4)-N-acetyl-D-glucosamine + UDP + H(+)</text>
        <dbReference type="Rhea" id="RHEA:17745"/>
        <dbReference type="ChEBI" id="CHEBI:15378"/>
        <dbReference type="ChEBI" id="CHEBI:58223"/>
        <dbReference type="ChEBI" id="CHEBI:60152"/>
        <dbReference type="ChEBI" id="CHEBI:66914"/>
        <dbReference type="ChEBI" id="CHEBI:506227"/>
        <dbReference type="EC" id="2.4.1.90"/>
    </reaction>
    <physiologicalReaction direction="left-to-right" evidence="19">
        <dbReference type="Rhea" id="RHEA:17746"/>
    </physiologicalReaction>
</comment>
<evidence type="ECO:0000313" key="23">
    <source>
        <dbReference type="EMBL" id="KAI1888327.1"/>
    </source>
</evidence>
<comment type="subcellular location">
    <subcellularLocation>
        <location evidence="2">Golgi apparatus membrane</location>
        <topology evidence="2">Single-pass type II membrane protein</topology>
    </subcellularLocation>
</comment>
<dbReference type="AlphaFoldDB" id="A0A8T3CXR1"/>
<comment type="similarity">
    <text evidence="4">Belongs to the glycosyltransferase 7 family.</text>
</comment>
<reference evidence="23" key="1">
    <citation type="submission" date="2021-01" db="EMBL/GenBank/DDBJ databases">
        <authorList>
            <person name="Zahm M."/>
            <person name="Roques C."/>
            <person name="Cabau C."/>
            <person name="Klopp C."/>
            <person name="Donnadieu C."/>
            <person name="Jouanno E."/>
            <person name="Lampietro C."/>
            <person name="Louis A."/>
            <person name="Herpin A."/>
            <person name="Echchiki A."/>
            <person name="Berthelot C."/>
            <person name="Parey E."/>
            <person name="Roest-Crollius H."/>
            <person name="Braasch I."/>
            <person name="Postlethwait J."/>
            <person name="Bobe J."/>
            <person name="Montfort J."/>
            <person name="Bouchez O."/>
            <person name="Begum T."/>
            <person name="Mejri S."/>
            <person name="Adams A."/>
            <person name="Chen W.-J."/>
            <person name="Guiguen Y."/>
        </authorList>
    </citation>
    <scope>NUCLEOTIDE SEQUENCE</scope>
    <source>
        <tissue evidence="23">Blood</tissue>
    </source>
</reference>
<evidence type="ECO:0000256" key="18">
    <source>
        <dbReference type="ARBA" id="ARBA00042172"/>
    </source>
</evidence>
<gene>
    <name evidence="23" type="ORF">AGOR_G00183870</name>
</gene>
<comment type="caution">
    <text evidence="23">The sequence shown here is derived from an EMBL/GenBank/DDBJ whole genome shotgun (WGS) entry which is preliminary data.</text>
</comment>
<evidence type="ECO:0000256" key="14">
    <source>
        <dbReference type="ARBA" id="ARBA00023180"/>
    </source>
</evidence>
<sequence>MLRKADFTFCGAGGWDFLYLKEAMGPLRIEFNSPVSLDVVRAENPNLRHGGRFQPSDCEAVQKVAIIIPFRNRDEHLKFWLFYLHPILQRQQLDYGVYIINQDGDEVFNRAKLLNVGYMEALKEYDYDCFVFSDVDLIPMDDRNTYKCFSQPRHLSVSMDKFGFRLPYNQYFGGVSSMSKQQFLKINGFPNNYWGWGGEDDDIFNRLSSRGMSISRPSGAIGKCRMIRHDRDKQNEPNPQRFDRIAHTRETMNRDGINTLTYKVVRVEKDQLYTKITVDPVLLGGVNESHSSAVLRERREHTSLTTRLQPSSGMTSLDAGLGLAGMSPPLGRLGDDLFSPAGRGTVQGLLDSERRCRALELSLAKAQLALQHQHLQMQHQTPHLSQVDWNVQPRMLELKRTKSSSFSLAAFNFKLYGDLYERTGRLRVELDTLTLKLEQLVNPIKECWHRGLCCSPSLVCLPLVCHSGRGPQTSQLITLAVDNSQLQTKQGDLERLVQDTWAHRGVLEQEKEALGCQVSELHSELFQMRSREQELQRSGLEAQAELTGCRQLNSSMKQDMAVLRQKLASSEQRMAMVESERSILAARLVALETEREQLLSQKAMLLRKLWKTRSPPELDTENVECPLRRTWSALETDAGGGGIEKEDMEEGKEEVGRRLMEMKDQEVHLQHPISENFSGCSAPVLESGDQMRALQLCEGLRRSVADVNSLWVKLQTSRGVHKVRPVEYTDWEEMGRILQDQKDFLSQMEHMLTEESSKPVKQHSGPPGQLDACRDTSTNNMSFETLRADLDITDGQSNRLSQNEEEKATASRISNQWDLWKHDPLSANQITALVIELQQLRKVNEAPWEVQASPWDPQARDWLERVRLLKECVRQMERNEERLGALAGQNTEVCTGEACALLTTIRELGT</sequence>
<protein>
    <recommendedName>
        <fullName evidence="18">N-acetyllactosamine synthase</fullName>
        <ecNumber evidence="16">2.4.1.90</ecNumber>
    </recommendedName>
    <alternativeName>
        <fullName evidence="18">N-acetyllactosamine synthase</fullName>
    </alternativeName>
    <alternativeName>
        <fullName evidence="17">Nal synthase</fullName>
    </alternativeName>
</protein>